<evidence type="ECO:0000313" key="11">
    <source>
        <dbReference type="EMBL" id="JAT44995.1"/>
    </source>
</evidence>
<feature type="region of interest" description="Disordered" evidence="9">
    <location>
        <begin position="398"/>
        <end position="443"/>
    </location>
</feature>
<evidence type="ECO:0000256" key="9">
    <source>
        <dbReference type="SAM" id="MobiDB-lite"/>
    </source>
</evidence>
<dbReference type="CDD" id="cd08068">
    <property type="entry name" value="MPN_BRCC36"/>
    <property type="match status" value="1"/>
</dbReference>
<dbReference type="GO" id="GO:0004843">
    <property type="term" value="F:cysteine-type deubiquitinase activity"/>
    <property type="evidence" value="ECO:0007669"/>
    <property type="project" value="InterPro"/>
</dbReference>
<dbReference type="InterPro" id="IPR040749">
    <property type="entry name" value="BRCC36_C"/>
</dbReference>
<reference evidence="11" key="1">
    <citation type="submission" date="2015-07" db="EMBL/GenBank/DDBJ databases">
        <title>Transcriptome Assembly of Anthurium amnicola.</title>
        <authorList>
            <person name="Suzuki J."/>
        </authorList>
    </citation>
    <scope>NUCLEOTIDE SEQUENCE</scope>
</reference>
<evidence type="ECO:0000256" key="8">
    <source>
        <dbReference type="SAM" id="Coils"/>
    </source>
</evidence>
<dbReference type="GO" id="GO:0070552">
    <property type="term" value="C:BRISC complex"/>
    <property type="evidence" value="ECO:0007669"/>
    <property type="project" value="InterPro"/>
</dbReference>
<evidence type="ECO:0000256" key="7">
    <source>
        <dbReference type="ARBA" id="ARBA00023049"/>
    </source>
</evidence>
<dbReference type="PANTHER" id="PTHR10410">
    <property type="entry name" value="EUKARYOTIC TRANSLATION INITIATION FACTOR 3 -RELATED"/>
    <property type="match status" value="1"/>
</dbReference>
<dbReference type="AlphaFoldDB" id="A0A1D1XRI8"/>
<keyword evidence="6" id="KW-0862">Zinc</keyword>
<comment type="similarity">
    <text evidence="1">Belongs to the peptidase M67A family. BRCC36 subfamily.</text>
</comment>
<evidence type="ECO:0000256" key="1">
    <source>
        <dbReference type="ARBA" id="ARBA00008021"/>
    </source>
</evidence>
<dbReference type="Gene3D" id="3.40.140.10">
    <property type="entry name" value="Cytidine Deaminase, domain 2"/>
    <property type="match status" value="1"/>
</dbReference>
<protein>
    <submittedName>
        <fullName evidence="11">Lys-63-specific deubiquitinase BRCC36</fullName>
    </submittedName>
</protein>
<evidence type="ECO:0000256" key="3">
    <source>
        <dbReference type="ARBA" id="ARBA00022723"/>
    </source>
</evidence>
<dbReference type="GO" id="GO:0006281">
    <property type="term" value="P:DNA repair"/>
    <property type="evidence" value="ECO:0007669"/>
    <property type="project" value="InterPro"/>
</dbReference>
<dbReference type="SMART" id="SM00232">
    <property type="entry name" value="JAB_MPN"/>
    <property type="match status" value="1"/>
</dbReference>
<dbReference type="FunFam" id="3.40.140.10:FF:000042">
    <property type="entry name" value="Mov34/MPN/PAD-1 family protein"/>
    <property type="match status" value="1"/>
</dbReference>
<organism evidence="11">
    <name type="scientific">Anthurium amnicola</name>
    <dbReference type="NCBI Taxonomy" id="1678845"/>
    <lineage>
        <taxon>Eukaryota</taxon>
        <taxon>Viridiplantae</taxon>
        <taxon>Streptophyta</taxon>
        <taxon>Embryophyta</taxon>
        <taxon>Tracheophyta</taxon>
        <taxon>Spermatophyta</taxon>
        <taxon>Magnoliopsida</taxon>
        <taxon>Liliopsida</taxon>
        <taxon>Araceae</taxon>
        <taxon>Pothoideae</taxon>
        <taxon>Potheae</taxon>
        <taxon>Anthurium</taxon>
    </lineage>
</organism>
<dbReference type="Pfam" id="PF18110">
    <property type="entry name" value="BRCC36_C"/>
    <property type="match status" value="1"/>
</dbReference>
<keyword evidence="8" id="KW-0175">Coiled coil</keyword>
<feature type="compositionally biased region" description="Low complexity" evidence="9">
    <location>
        <begin position="420"/>
        <end position="433"/>
    </location>
</feature>
<keyword evidence="4" id="KW-0833">Ubl conjugation pathway</keyword>
<dbReference type="GO" id="GO:0046872">
    <property type="term" value="F:metal ion binding"/>
    <property type="evidence" value="ECO:0007669"/>
    <property type="project" value="UniProtKB-KW"/>
</dbReference>
<feature type="domain" description="MPN" evidence="10">
    <location>
        <begin position="15"/>
        <end position="161"/>
    </location>
</feature>
<dbReference type="GO" id="GO:0008237">
    <property type="term" value="F:metallopeptidase activity"/>
    <property type="evidence" value="ECO:0007669"/>
    <property type="project" value="UniProtKB-KW"/>
</dbReference>
<name>A0A1D1XRI8_9ARAE</name>
<dbReference type="InterPro" id="IPR033860">
    <property type="entry name" value="MPN_BRCC36"/>
</dbReference>
<evidence type="ECO:0000256" key="2">
    <source>
        <dbReference type="ARBA" id="ARBA00022670"/>
    </source>
</evidence>
<keyword evidence="2" id="KW-0645">Protease</keyword>
<evidence type="ECO:0000259" key="10">
    <source>
        <dbReference type="PROSITE" id="PS50249"/>
    </source>
</evidence>
<evidence type="ECO:0000256" key="5">
    <source>
        <dbReference type="ARBA" id="ARBA00022801"/>
    </source>
</evidence>
<evidence type="ECO:0000256" key="4">
    <source>
        <dbReference type="ARBA" id="ARBA00022786"/>
    </source>
</evidence>
<dbReference type="Pfam" id="PF01398">
    <property type="entry name" value="JAB"/>
    <property type="match status" value="1"/>
</dbReference>
<dbReference type="InterPro" id="IPR037518">
    <property type="entry name" value="MPN"/>
</dbReference>
<feature type="coiled-coil region" evidence="8">
    <location>
        <begin position="361"/>
        <end position="388"/>
    </location>
</feature>
<sequence>GVVGDGGAAMSLTGVKMSEEVWLACLSHALTTEKEEIMGLLLGDIHRADDGSVTALIWGASPQVRSDRRKDRVETNPEQLAAASAQAERMTLRTGRTTRVIGWYHSHPHITVLPSHVDVRTQAMYQLLDSGFIGLIFSCFSEDTQKIGKIQVIAFQSLDGRQQHVPLVNKTSVIELESSWSSSENTLSTSGSTLIESLEKDSGDSRLAKTSKVLGESSEMEFSHSDGNYFARDKMKLRTLIPYDAKDQNNIAVDMDSMDMTPSMQEALHRSNMDMSGAEYVRKEIPLQVLPNWSLFKFDYPLSSFTAVQHVLFEEEQSAYKQALLHNMRDGNMHPLAYIHHTSTYQASLCKLMEYCLIPAINALQDHLKENELRLAMLIEEAKSLELEALSRISKVTAESPRRIESFGSRTNKATNQRASSSSGDSTGLRSNSGTAGRSRKVS</sequence>
<accession>A0A1D1XRI8</accession>
<feature type="non-terminal residue" evidence="11">
    <location>
        <position position="1"/>
    </location>
</feature>
<dbReference type="InterPro" id="IPR050242">
    <property type="entry name" value="JAMM_MPN+_peptidase_M67A"/>
</dbReference>
<keyword evidence="7" id="KW-0482">Metalloprotease</keyword>
<dbReference type="PROSITE" id="PS50249">
    <property type="entry name" value="MPN"/>
    <property type="match status" value="1"/>
</dbReference>
<feature type="compositionally biased region" description="Polar residues" evidence="9">
    <location>
        <begin position="408"/>
        <end position="419"/>
    </location>
</feature>
<keyword evidence="3" id="KW-0479">Metal-binding</keyword>
<gene>
    <name evidence="11" type="primary">brcc3_2</name>
    <name evidence="11" type="ORF">g.40618</name>
</gene>
<dbReference type="GO" id="GO:0070536">
    <property type="term" value="P:protein K63-linked deubiquitination"/>
    <property type="evidence" value="ECO:0007669"/>
    <property type="project" value="InterPro"/>
</dbReference>
<dbReference type="InterPro" id="IPR000555">
    <property type="entry name" value="JAMM/MPN+_dom"/>
</dbReference>
<keyword evidence="5" id="KW-0378">Hydrolase</keyword>
<dbReference type="EMBL" id="GDJX01022941">
    <property type="protein sequence ID" value="JAT44995.1"/>
    <property type="molecule type" value="Transcribed_RNA"/>
</dbReference>
<dbReference type="GO" id="GO:0006508">
    <property type="term" value="P:proteolysis"/>
    <property type="evidence" value="ECO:0007669"/>
    <property type="project" value="UniProtKB-KW"/>
</dbReference>
<evidence type="ECO:0000256" key="6">
    <source>
        <dbReference type="ARBA" id="ARBA00022833"/>
    </source>
</evidence>
<proteinExistence type="inferred from homology"/>
<dbReference type="SUPFAM" id="SSF102712">
    <property type="entry name" value="JAB1/MPN domain"/>
    <property type="match status" value="1"/>
</dbReference>